<evidence type="ECO:0000313" key="5">
    <source>
        <dbReference type="Proteomes" id="UP000186817"/>
    </source>
</evidence>
<dbReference type="GO" id="GO:0006979">
    <property type="term" value="P:response to oxidative stress"/>
    <property type="evidence" value="ECO:0007669"/>
    <property type="project" value="TreeGrafter"/>
</dbReference>
<evidence type="ECO:0000256" key="3">
    <source>
        <dbReference type="ARBA" id="ARBA00023004"/>
    </source>
</evidence>
<gene>
    <name evidence="4" type="primary">pbsA1</name>
    <name evidence="4" type="ORF">AK812_SmicGene43354</name>
</gene>
<dbReference type="Proteomes" id="UP000186817">
    <property type="component" value="Unassembled WGS sequence"/>
</dbReference>
<dbReference type="InterPro" id="IPR002051">
    <property type="entry name" value="Haem_Oase"/>
</dbReference>
<dbReference type="AlphaFoldDB" id="A0A1Q9C184"/>
<dbReference type="GO" id="GO:0046872">
    <property type="term" value="F:metal ion binding"/>
    <property type="evidence" value="ECO:0007669"/>
    <property type="project" value="UniProtKB-KW"/>
</dbReference>
<keyword evidence="5" id="KW-1185">Reference proteome</keyword>
<dbReference type="EMBL" id="LSRX01001955">
    <property type="protein sequence ID" value="OLP76681.1"/>
    <property type="molecule type" value="Genomic_DNA"/>
</dbReference>
<name>A0A1Q9C184_SYMMI</name>
<dbReference type="GO" id="GO:0004392">
    <property type="term" value="F:heme oxygenase (decyclizing) activity"/>
    <property type="evidence" value="ECO:0007669"/>
    <property type="project" value="InterPro"/>
</dbReference>
<evidence type="ECO:0000256" key="2">
    <source>
        <dbReference type="ARBA" id="ARBA00022723"/>
    </source>
</evidence>
<proteinExistence type="predicted"/>
<keyword evidence="2" id="KW-0479">Metal-binding</keyword>
<comment type="caution">
    <text evidence="4">The sequence shown here is derived from an EMBL/GenBank/DDBJ whole genome shotgun (WGS) entry which is preliminary data.</text>
</comment>
<dbReference type="GO" id="GO:0006788">
    <property type="term" value="P:heme oxidation"/>
    <property type="evidence" value="ECO:0007669"/>
    <property type="project" value="InterPro"/>
</dbReference>
<reference evidence="4 5" key="1">
    <citation type="submission" date="2016-02" db="EMBL/GenBank/DDBJ databases">
        <title>Genome analysis of coral dinoflagellate symbionts highlights evolutionary adaptations to a symbiotic lifestyle.</title>
        <authorList>
            <person name="Aranda M."/>
            <person name="Li Y."/>
            <person name="Liew Y.J."/>
            <person name="Baumgarten S."/>
            <person name="Simakov O."/>
            <person name="Wilson M."/>
            <person name="Piel J."/>
            <person name="Ashoor H."/>
            <person name="Bougouffa S."/>
            <person name="Bajic V.B."/>
            <person name="Ryu T."/>
            <person name="Ravasi T."/>
            <person name="Bayer T."/>
            <person name="Micklem G."/>
            <person name="Kim H."/>
            <person name="Bhak J."/>
            <person name="Lajeunesse T.C."/>
            <person name="Voolstra C.R."/>
        </authorList>
    </citation>
    <scope>NUCLEOTIDE SEQUENCE [LARGE SCALE GENOMIC DNA]</scope>
    <source>
        <strain evidence="4 5">CCMP2467</strain>
    </source>
</reference>
<dbReference type="SUPFAM" id="SSF48613">
    <property type="entry name" value="Heme oxygenase-like"/>
    <property type="match status" value="1"/>
</dbReference>
<dbReference type="Pfam" id="PF01126">
    <property type="entry name" value="Heme_oxygenase"/>
    <property type="match status" value="1"/>
</dbReference>
<dbReference type="PANTHER" id="PTHR10720">
    <property type="entry name" value="HEME OXYGENASE"/>
    <property type="match status" value="1"/>
</dbReference>
<keyword evidence="1" id="KW-0349">Heme</keyword>
<dbReference type="CDD" id="cd19165">
    <property type="entry name" value="HemeO"/>
    <property type="match status" value="1"/>
</dbReference>
<dbReference type="GO" id="GO:0042167">
    <property type="term" value="P:heme catabolic process"/>
    <property type="evidence" value="ECO:0007669"/>
    <property type="project" value="TreeGrafter"/>
</dbReference>
<dbReference type="InterPro" id="IPR016084">
    <property type="entry name" value="Haem_Oase-like_multi-hlx"/>
</dbReference>
<sequence>MPSALRSPKRLLPGARKSGLGAALASVLVALATSRGLSEAFAAGARASSAVKGAGRWPAMRAETQVAERPATEVKAAEVEEENPRKHGLALMLDEGTRKSHSMAENTQFVTGFFKGLGNRDSFAQLVTSLYFIYQAMEESFQTSADAGVRHLDFQELRRVAAIEEDLAYFYGPSWREQLRPSPAAERYCERIRAVAAENPQLLIAHQYTRYLGDLFGGQMMGGMAESSLGLEDGRGTSFYRFPQIPDTKAFITEWYRELNSLSLSPEEKEAIVEEANLVFRLNIDILEELDGSPLAAAWQLVVGLAKYCAGVRQFGVGVDFGKPPVLLHRLEPAVCLRPAKGPRLEAPKAGPLLERDQEAAIAESTEIDPSYHGHIRDEAKTCWISFPGKYAAGRGGGEVSVREHTGWDFTVPAFMKEGPTYIPEFHLDSVACVFLCSPADGTDLRSGLGKHADDPKNPGKCYCARIYGERDFRAFGYLSVLKAPYTDDRIKKHWEKAAAMNAVPIRQDATDEEKEEATKRAEEQWEKMGRTASWGCAWYKRWFDLACTAVEKKQQLKAVFFPRQVGYGIPSMEDLSDCKVDLWAEGEVGTSQPRHSKQEAVAGTAEVGCGGSQKSELATANLMKKQSPGWDYEEVDVTAFLKDQFPPGAQVDALHETEADSRWRKGIVVKQMEKVTKTESGDESTEFVWQIKSDDDSGDPRMPWQ</sequence>
<keyword evidence="3" id="KW-0408">Iron</keyword>
<evidence type="ECO:0000256" key="1">
    <source>
        <dbReference type="ARBA" id="ARBA00022617"/>
    </source>
</evidence>
<dbReference type="PRINTS" id="PR00088">
    <property type="entry name" value="HAEMOXYGNASE"/>
</dbReference>
<dbReference type="InterPro" id="IPR016053">
    <property type="entry name" value="Haem_Oase-like"/>
</dbReference>
<evidence type="ECO:0000313" key="4">
    <source>
        <dbReference type="EMBL" id="OLP76681.1"/>
    </source>
</evidence>
<dbReference type="PANTHER" id="PTHR10720:SF0">
    <property type="entry name" value="HEME OXYGENASE"/>
    <property type="match status" value="1"/>
</dbReference>
<organism evidence="4 5">
    <name type="scientific">Symbiodinium microadriaticum</name>
    <name type="common">Dinoflagellate</name>
    <name type="synonym">Zooxanthella microadriatica</name>
    <dbReference type="NCBI Taxonomy" id="2951"/>
    <lineage>
        <taxon>Eukaryota</taxon>
        <taxon>Sar</taxon>
        <taxon>Alveolata</taxon>
        <taxon>Dinophyceae</taxon>
        <taxon>Suessiales</taxon>
        <taxon>Symbiodiniaceae</taxon>
        <taxon>Symbiodinium</taxon>
    </lineage>
</organism>
<protein>
    <submittedName>
        <fullName evidence="4">Heme oxygenase 1</fullName>
    </submittedName>
</protein>
<dbReference type="GO" id="GO:0020037">
    <property type="term" value="F:heme binding"/>
    <property type="evidence" value="ECO:0007669"/>
    <property type="project" value="TreeGrafter"/>
</dbReference>
<accession>A0A1Q9C184</accession>
<dbReference type="Gene3D" id="1.20.910.10">
    <property type="entry name" value="Heme oxygenase-like"/>
    <property type="match status" value="1"/>
</dbReference>
<dbReference type="OrthoDB" id="652091at2759"/>